<dbReference type="GO" id="GO:0043565">
    <property type="term" value="F:sequence-specific DNA binding"/>
    <property type="evidence" value="ECO:0007669"/>
    <property type="project" value="InterPro"/>
</dbReference>
<protein>
    <recommendedName>
        <fullName evidence="5">HSF-type DNA-binding domain-containing protein</fullName>
    </recommendedName>
</protein>
<evidence type="ECO:0000256" key="2">
    <source>
        <dbReference type="ARBA" id="ARBA00023125"/>
    </source>
</evidence>
<keyword evidence="7" id="KW-1185">Reference proteome</keyword>
<evidence type="ECO:0000256" key="1">
    <source>
        <dbReference type="ARBA" id="ARBA00004123"/>
    </source>
</evidence>
<sequence>MQQVKKTRMTGVPKFLRHLYSILTVEDSTIISWSDDGMAIQLFDIKRLEKFVLPKYFKHNKLSSFQRQLNYFGFRKWTKTQSNICTFSHVEFNRNTTPETMTLSRKKTSSIDTLHQLFSIDDIFPSSDQVVDFDLIEPLKIDSNQQELDWQFCLESLTNNNDLDILPMDFVA</sequence>
<dbReference type="GO" id="GO:0003700">
    <property type="term" value="F:DNA-binding transcription factor activity"/>
    <property type="evidence" value="ECO:0007669"/>
    <property type="project" value="InterPro"/>
</dbReference>
<dbReference type="Pfam" id="PF00447">
    <property type="entry name" value="HSF_DNA-bind"/>
    <property type="match status" value="1"/>
</dbReference>
<gene>
    <name evidence="6" type="ORF">THRCLA_21674</name>
</gene>
<dbReference type="AlphaFoldDB" id="A0A1V9ZRH8"/>
<reference evidence="6 7" key="1">
    <citation type="journal article" date="2014" name="Genome Biol. Evol.">
        <title>The secreted proteins of Achlya hypogyna and Thraustotheca clavata identify the ancestral oomycete secretome and reveal gene acquisitions by horizontal gene transfer.</title>
        <authorList>
            <person name="Misner I."/>
            <person name="Blouin N."/>
            <person name="Leonard G."/>
            <person name="Richards T.A."/>
            <person name="Lane C.E."/>
        </authorList>
    </citation>
    <scope>NUCLEOTIDE SEQUENCE [LARGE SCALE GENOMIC DNA]</scope>
    <source>
        <strain evidence="6 7">ATCC 34112</strain>
    </source>
</reference>
<comment type="caution">
    <text evidence="6">The sequence shown here is derived from an EMBL/GenBank/DDBJ whole genome shotgun (WGS) entry which is preliminary data.</text>
</comment>
<evidence type="ECO:0000256" key="4">
    <source>
        <dbReference type="RuleBase" id="RU004020"/>
    </source>
</evidence>
<evidence type="ECO:0000313" key="6">
    <source>
        <dbReference type="EMBL" id="OQS00589.1"/>
    </source>
</evidence>
<dbReference type="SMART" id="SM00415">
    <property type="entry name" value="HSF"/>
    <property type="match status" value="1"/>
</dbReference>
<feature type="domain" description="HSF-type DNA-binding" evidence="5">
    <location>
        <begin position="11"/>
        <end position="106"/>
    </location>
</feature>
<dbReference type="EMBL" id="JNBS01001694">
    <property type="protein sequence ID" value="OQS00589.1"/>
    <property type="molecule type" value="Genomic_DNA"/>
</dbReference>
<dbReference type="PANTHER" id="PTHR10015">
    <property type="entry name" value="HEAT SHOCK TRANSCRIPTION FACTOR"/>
    <property type="match status" value="1"/>
</dbReference>
<dbReference type="PANTHER" id="PTHR10015:SF427">
    <property type="entry name" value="HEAT SHOCK FACTOR PROTEIN"/>
    <property type="match status" value="1"/>
</dbReference>
<dbReference type="InterPro" id="IPR036388">
    <property type="entry name" value="WH-like_DNA-bd_sf"/>
</dbReference>
<dbReference type="Gene3D" id="1.10.10.10">
    <property type="entry name" value="Winged helix-like DNA-binding domain superfamily/Winged helix DNA-binding domain"/>
    <property type="match status" value="1"/>
</dbReference>
<accession>A0A1V9ZRH8</accession>
<dbReference type="PRINTS" id="PR00056">
    <property type="entry name" value="HSFDOMAIN"/>
</dbReference>
<dbReference type="FunFam" id="1.10.10.10:FF:000286">
    <property type="entry name" value="Heat shock transcription factor"/>
    <property type="match status" value="1"/>
</dbReference>
<comment type="similarity">
    <text evidence="4">Belongs to the HSF family.</text>
</comment>
<dbReference type="InterPro" id="IPR000232">
    <property type="entry name" value="HSF_DNA-bd"/>
</dbReference>
<proteinExistence type="inferred from homology"/>
<dbReference type="GO" id="GO:0005634">
    <property type="term" value="C:nucleus"/>
    <property type="evidence" value="ECO:0007669"/>
    <property type="project" value="UniProtKB-SubCell"/>
</dbReference>
<dbReference type="STRING" id="74557.A0A1V9ZRH8"/>
<organism evidence="6 7">
    <name type="scientific">Thraustotheca clavata</name>
    <dbReference type="NCBI Taxonomy" id="74557"/>
    <lineage>
        <taxon>Eukaryota</taxon>
        <taxon>Sar</taxon>
        <taxon>Stramenopiles</taxon>
        <taxon>Oomycota</taxon>
        <taxon>Saprolegniomycetes</taxon>
        <taxon>Saprolegniales</taxon>
        <taxon>Achlyaceae</taxon>
        <taxon>Thraustotheca</taxon>
    </lineage>
</organism>
<evidence type="ECO:0000256" key="3">
    <source>
        <dbReference type="ARBA" id="ARBA00023242"/>
    </source>
</evidence>
<keyword evidence="2" id="KW-0238">DNA-binding</keyword>
<dbReference type="Proteomes" id="UP000243217">
    <property type="component" value="Unassembled WGS sequence"/>
</dbReference>
<comment type="subcellular location">
    <subcellularLocation>
        <location evidence="1">Nucleus</location>
    </subcellularLocation>
</comment>
<dbReference type="SUPFAM" id="SSF46785">
    <property type="entry name" value="Winged helix' DNA-binding domain"/>
    <property type="match status" value="1"/>
</dbReference>
<name>A0A1V9ZRH8_9STRA</name>
<dbReference type="OrthoDB" id="60033at2759"/>
<keyword evidence="3" id="KW-0539">Nucleus</keyword>
<evidence type="ECO:0000313" key="7">
    <source>
        <dbReference type="Proteomes" id="UP000243217"/>
    </source>
</evidence>
<evidence type="ECO:0000259" key="5">
    <source>
        <dbReference type="SMART" id="SM00415"/>
    </source>
</evidence>
<dbReference type="InterPro" id="IPR036390">
    <property type="entry name" value="WH_DNA-bd_sf"/>
</dbReference>